<evidence type="ECO:0000313" key="2">
    <source>
        <dbReference type="Proteomes" id="UP001057452"/>
    </source>
</evidence>
<dbReference type="Proteomes" id="UP001057452">
    <property type="component" value="Chromosome 4"/>
</dbReference>
<keyword evidence="2" id="KW-1185">Reference proteome</keyword>
<reference evidence="1" key="1">
    <citation type="submission" date="2022-05" db="EMBL/GenBank/DDBJ databases">
        <title>Chromosome-level genome of Chaenocephalus aceratus.</title>
        <authorList>
            <person name="Park H."/>
        </authorList>
    </citation>
    <scope>NUCLEOTIDE SEQUENCE</scope>
    <source>
        <strain evidence="1">KU_202001</strain>
    </source>
</reference>
<sequence>MIQENHSTPKASQLSEDTVQQRDASFDEADPNRPSLNLNQGDNRFDKQWPTLRPQGSFSSHSSDSDGEDYTAKKGRVPSLSVTSHGKSLDTGPPLPPEAYSSSSSSESEAGTTNQQKQRVTHVTRPQIKESQTESYDSDTQQQWPALDLKHATTIKSRLDIKAPSPASSSSSDSEDETTHHTERPGKVDITGSAFQESQTVSHDPRKKVGCP</sequence>
<name>A0ACB9XRD7_CHAAC</name>
<proteinExistence type="predicted"/>
<organism evidence="1 2">
    <name type="scientific">Chaenocephalus aceratus</name>
    <name type="common">Blackfin icefish</name>
    <name type="synonym">Chaenichthys aceratus</name>
    <dbReference type="NCBI Taxonomy" id="36190"/>
    <lineage>
        <taxon>Eukaryota</taxon>
        <taxon>Metazoa</taxon>
        <taxon>Chordata</taxon>
        <taxon>Craniata</taxon>
        <taxon>Vertebrata</taxon>
        <taxon>Euteleostomi</taxon>
        <taxon>Actinopterygii</taxon>
        <taxon>Neopterygii</taxon>
        <taxon>Teleostei</taxon>
        <taxon>Neoteleostei</taxon>
        <taxon>Acanthomorphata</taxon>
        <taxon>Eupercaria</taxon>
        <taxon>Perciformes</taxon>
        <taxon>Notothenioidei</taxon>
        <taxon>Channichthyidae</taxon>
        <taxon>Chaenocephalus</taxon>
    </lineage>
</organism>
<accession>A0ACB9XRD7</accession>
<dbReference type="EMBL" id="CM043788">
    <property type="protein sequence ID" value="KAI4829102.1"/>
    <property type="molecule type" value="Genomic_DNA"/>
</dbReference>
<protein>
    <submittedName>
        <fullName evidence="1">Uncharacterized protein</fullName>
    </submittedName>
</protein>
<comment type="caution">
    <text evidence="1">The sequence shown here is derived from an EMBL/GenBank/DDBJ whole genome shotgun (WGS) entry which is preliminary data.</text>
</comment>
<evidence type="ECO:0000313" key="1">
    <source>
        <dbReference type="EMBL" id="KAI4829102.1"/>
    </source>
</evidence>
<gene>
    <name evidence="1" type="ORF">KUCAC02_023164</name>
</gene>